<dbReference type="InterPro" id="IPR004925">
    <property type="entry name" value="HpaB/PvcC/4-BUDH"/>
</dbReference>
<comment type="caution">
    <text evidence="6">The sequence shown here is derived from an EMBL/GenBank/DDBJ whole genome shotgun (WGS) entry which is preliminary data.</text>
</comment>
<feature type="domain" description="HpaB/PvcC/4-BUDH C-terminal" evidence="4">
    <location>
        <begin position="280"/>
        <end position="480"/>
    </location>
</feature>
<dbReference type="Pfam" id="PF11794">
    <property type="entry name" value="HpaB_N"/>
    <property type="match status" value="1"/>
</dbReference>
<evidence type="ECO:0000313" key="6">
    <source>
        <dbReference type="EMBL" id="MCM2534680.1"/>
    </source>
</evidence>
<reference evidence="6 7" key="1">
    <citation type="submission" date="2022-06" db="EMBL/GenBank/DDBJ databases">
        <authorList>
            <person name="Jeon C.O."/>
        </authorList>
    </citation>
    <scope>NUCLEOTIDE SEQUENCE [LARGE SCALE GENOMIC DNA]</scope>
    <source>
        <strain evidence="6 7">KCTC 13943</strain>
    </source>
</reference>
<sequence length="492" mass="55854">MGIRTGAQYIEGVKSRNPEVWLAGRRVSNVYEEPVFQAPIHQIAKLYDLQHDPKVQEKITHVCAESEERVSNAFLVPKSYQDLEARRGTFEEFAKATYGLMGRTPDFLNVVVTSMASNSEFLDKYNPEWGRNIRNYYKYIRDNDLFLTHAIINPQNDRSKASHEQQDMYTHLGAVKETPEGLVVRGAKMLATLAPITDEVIVYSFPGFKPGDERYALAFALPIDTPGLRIICREAMQDGKRSVYDHPLASRFEEMDAVLVFNDVLVPWDRVFLYNNVEAANLLYPKAGIAQQPAHQSGVRGLIKLQFATEVACKIADSIGVDVYLNVQNDLGELVQSVETIRALLRVAEYEHEVTASGEVMPAYAPLETIRGLLPTMYPRAIEVMQIIGAGGLLMSPTDADFENPELRGDLDRYYVGKEGVPSEDRVHLFKLAWDLCGEAFGQRLLQYERYYTGDPIRKRAIFYNNFKRKDSFELVEDALKIYDTKNELINN</sequence>
<keyword evidence="3" id="KW-0560">Oxidoreductase</keyword>
<dbReference type="SUPFAM" id="SSF56645">
    <property type="entry name" value="Acyl-CoA dehydrogenase NM domain-like"/>
    <property type="match status" value="1"/>
</dbReference>
<dbReference type="EMBL" id="JAMQCR010000002">
    <property type="protein sequence ID" value="MCM2534680.1"/>
    <property type="molecule type" value="Genomic_DNA"/>
</dbReference>
<dbReference type="Pfam" id="PF03241">
    <property type="entry name" value="HpaB"/>
    <property type="match status" value="1"/>
</dbReference>
<keyword evidence="2" id="KW-0274">FAD</keyword>
<dbReference type="InterPro" id="IPR024719">
    <property type="entry name" value="HpaB/PvcC/4-BUDH_C"/>
</dbReference>
<dbReference type="PANTHER" id="PTHR36117">
    <property type="entry name" value="4-HYDROXYPHENYLACETATE 3-MONOOXYGENASE-RELATED"/>
    <property type="match status" value="1"/>
</dbReference>
<evidence type="ECO:0000256" key="3">
    <source>
        <dbReference type="ARBA" id="ARBA00023002"/>
    </source>
</evidence>
<name>A0ABT0WF52_9BACI</name>
<dbReference type="InterPro" id="IPR009100">
    <property type="entry name" value="AcylCoA_DH/oxidase_NM_dom_sf"/>
</dbReference>
<dbReference type="Proteomes" id="UP001523262">
    <property type="component" value="Unassembled WGS sequence"/>
</dbReference>
<evidence type="ECO:0000256" key="1">
    <source>
        <dbReference type="ARBA" id="ARBA00022630"/>
    </source>
</evidence>
<organism evidence="6 7">
    <name type="scientific">Neobacillus pocheonensis</name>
    <dbReference type="NCBI Taxonomy" id="363869"/>
    <lineage>
        <taxon>Bacteria</taxon>
        <taxon>Bacillati</taxon>
        <taxon>Bacillota</taxon>
        <taxon>Bacilli</taxon>
        <taxon>Bacillales</taxon>
        <taxon>Bacillaceae</taxon>
        <taxon>Neobacillus</taxon>
    </lineage>
</organism>
<evidence type="ECO:0000259" key="5">
    <source>
        <dbReference type="Pfam" id="PF11794"/>
    </source>
</evidence>
<evidence type="ECO:0000259" key="4">
    <source>
        <dbReference type="Pfam" id="PF03241"/>
    </source>
</evidence>
<keyword evidence="7" id="KW-1185">Reference proteome</keyword>
<dbReference type="Gene3D" id="1.20.140.10">
    <property type="entry name" value="Butyryl-CoA Dehydrogenase, subunit A, domain 3"/>
    <property type="match status" value="1"/>
</dbReference>
<dbReference type="PIRSF" id="PIRSF000331">
    <property type="entry name" value="HpaA_HpaB"/>
    <property type="match status" value="1"/>
</dbReference>
<proteinExistence type="predicted"/>
<dbReference type="InterPro" id="IPR024674">
    <property type="entry name" value="HpaB/PvcC/4-BUDH_N"/>
</dbReference>
<dbReference type="PANTHER" id="PTHR36117:SF3">
    <property type="entry name" value="4-HYDROXYPHENYLACETATE 3-MONOOXYGENASE-RELATED"/>
    <property type="match status" value="1"/>
</dbReference>
<keyword evidence="1" id="KW-0285">Flavoprotein</keyword>
<evidence type="ECO:0000256" key="2">
    <source>
        <dbReference type="ARBA" id="ARBA00022827"/>
    </source>
</evidence>
<dbReference type="InterPro" id="IPR046373">
    <property type="entry name" value="Acyl-CoA_Oxase/DH_mid-dom_sf"/>
</dbReference>
<dbReference type="InterPro" id="IPR036250">
    <property type="entry name" value="AcylCo_DH-like_C"/>
</dbReference>
<dbReference type="Gene3D" id="2.40.110.10">
    <property type="entry name" value="Butyryl-CoA Dehydrogenase, subunit A, domain 2"/>
    <property type="match status" value="1"/>
</dbReference>
<accession>A0ABT0WF52</accession>
<protein>
    <submittedName>
        <fullName evidence="6">4-hydroxyphenylacetate 3-hydroxylase</fullName>
    </submittedName>
</protein>
<evidence type="ECO:0000313" key="7">
    <source>
        <dbReference type="Proteomes" id="UP001523262"/>
    </source>
</evidence>
<feature type="domain" description="HpaB/PvcC/4-BUDH N-terminal" evidence="5">
    <location>
        <begin position="5"/>
        <end position="273"/>
    </location>
</feature>
<gene>
    <name evidence="6" type="ORF">NDK43_22920</name>
</gene>
<dbReference type="SUPFAM" id="SSF47203">
    <property type="entry name" value="Acyl-CoA dehydrogenase C-terminal domain-like"/>
    <property type="match status" value="1"/>
</dbReference>
<dbReference type="Gene3D" id="1.10.3140.10">
    <property type="entry name" value="4-hydroxybutyryl-coa dehydratase, domain 1"/>
    <property type="match status" value="1"/>
</dbReference>